<comment type="caution">
    <text evidence="2">The sequence shown here is derived from an EMBL/GenBank/DDBJ whole genome shotgun (WGS) entry which is preliminary data.</text>
</comment>
<proteinExistence type="predicted"/>
<evidence type="ECO:0000313" key="2">
    <source>
        <dbReference type="EMBL" id="KAG0255064.1"/>
    </source>
</evidence>
<dbReference type="InterPro" id="IPR032675">
    <property type="entry name" value="LRR_dom_sf"/>
</dbReference>
<organism evidence="2 3">
    <name type="scientific">Linnemannia exigua</name>
    <dbReference type="NCBI Taxonomy" id="604196"/>
    <lineage>
        <taxon>Eukaryota</taxon>
        <taxon>Fungi</taxon>
        <taxon>Fungi incertae sedis</taxon>
        <taxon>Mucoromycota</taxon>
        <taxon>Mortierellomycotina</taxon>
        <taxon>Mortierellomycetes</taxon>
        <taxon>Mortierellales</taxon>
        <taxon>Mortierellaceae</taxon>
        <taxon>Linnemannia</taxon>
    </lineage>
</organism>
<dbReference type="Gene3D" id="3.80.10.10">
    <property type="entry name" value="Ribonuclease Inhibitor"/>
    <property type="match status" value="1"/>
</dbReference>
<dbReference type="AlphaFoldDB" id="A0AAD4D1H0"/>
<keyword evidence="3" id="KW-1185">Reference proteome</keyword>
<accession>A0AAD4D1H0</accession>
<dbReference type="Pfam" id="PF12937">
    <property type="entry name" value="F-box-like"/>
    <property type="match status" value="1"/>
</dbReference>
<evidence type="ECO:0000313" key="3">
    <source>
        <dbReference type="Proteomes" id="UP001194580"/>
    </source>
</evidence>
<dbReference type="InterPro" id="IPR001810">
    <property type="entry name" value="F-box_dom"/>
</dbReference>
<dbReference type="EMBL" id="JAAAIL010002715">
    <property type="protein sequence ID" value="KAG0255064.1"/>
    <property type="molecule type" value="Genomic_DNA"/>
</dbReference>
<evidence type="ECO:0000259" key="1">
    <source>
        <dbReference type="PROSITE" id="PS50181"/>
    </source>
</evidence>
<feature type="domain" description="F-box" evidence="1">
    <location>
        <begin position="9"/>
        <end position="64"/>
    </location>
</feature>
<reference evidence="2" key="1">
    <citation type="journal article" date="2020" name="Fungal Divers.">
        <title>Resolving the Mortierellaceae phylogeny through synthesis of multi-gene phylogenetics and phylogenomics.</title>
        <authorList>
            <person name="Vandepol N."/>
            <person name="Liber J."/>
            <person name="Desiro A."/>
            <person name="Na H."/>
            <person name="Kennedy M."/>
            <person name="Barry K."/>
            <person name="Grigoriev I.V."/>
            <person name="Miller A.N."/>
            <person name="O'Donnell K."/>
            <person name="Stajich J.E."/>
            <person name="Bonito G."/>
        </authorList>
    </citation>
    <scope>NUCLEOTIDE SEQUENCE</scope>
    <source>
        <strain evidence="2">NRRL 28262</strain>
    </source>
</reference>
<dbReference type="Proteomes" id="UP001194580">
    <property type="component" value="Unassembled WGS sequence"/>
</dbReference>
<dbReference type="SUPFAM" id="SSF81383">
    <property type="entry name" value="F-box domain"/>
    <property type="match status" value="1"/>
</dbReference>
<dbReference type="InterPro" id="IPR036047">
    <property type="entry name" value="F-box-like_dom_sf"/>
</dbReference>
<protein>
    <recommendedName>
        <fullName evidence="1">F-box domain-containing protein</fullName>
    </recommendedName>
</protein>
<dbReference type="Gene3D" id="1.20.1280.50">
    <property type="match status" value="1"/>
</dbReference>
<sequence length="380" mass="43786">MPTTSHLSVRVHTVLPLEILPLIGSHLLPADLLQCVQVSREWNAVFIPLLWHTIDSDRSTWRKILHEYDSEHLCGHKDEQWIQALFNKYAHHIRCLKVYDRDIFRFVGQSGTCTRLESLEVFELDGSDTLKEQADQQYNIDYGGDVAIDSCEDAGFEGAVLSPLFEGAFEPNETRCRSLTSQKRDWFAHQHFWLLALTNPGLKFLKVHRNLWMLSRLKRESGLNLKILPSLKNLVTMEDPFSNQSLAVILESVPKVRHLRFEDVSFKHALEVTYPHLETIVSYSSAHIRQVFGVLKHLPNLTCLRLGTVYMKEYEYFDEALDDWVDPIEDPFGLEEARAVLGGVHCRLENLDVGYIVSRADIEQFEPLFPMVKAIKSRSN</sequence>
<gene>
    <name evidence="2" type="ORF">BGZ95_005870</name>
</gene>
<dbReference type="PROSITE" id="PS50181">
    <property type="entry name" value="FBOX"/>
    <property type="match status" value="1"/>
</dbReference>
<name>A0AAD4D1H0_9FUNG</name>